<dbReference type="EMBL" id="OZ020097">
    <property type="protein sequence ID" value="CAK9268479.1"/>
    <property type="molecule type" value="Genomic_DNA"/>
</dbReference>
<dbReference type="Proteomes" id="UP001497444">
    <property type="component" value="Chromosome 2"/>
</dbReference>
<organism evidence="1 2">
    <name type="scientific">Sphagnum jensenii</name>
    <dbReference type="NCBI Taxonomy" id="128206"/>
    <lineage>
        <taxon>Eukaryota</taxon>
        <taxon>Viridiplantae</taxon>
        <taxon>Streptophyta</taxon>
        <taxon>Embryophyta</taxon>
        <taxon>Bryophyta</taxon>
        <taxon>Sphagnophytina</taxon>
        <taxon>Sphagnopsida</taxon>
        <taxon>Sphagnales</taxon>
        <taxon>Sphagnaceae</taxon>
        <taxon>Sphagnum</taxon>
    </lineage>
</organism>
<sequence length="84" mass="9344">MEWEKQHMRAECLGAVMMSHASFNHNEQEHASACQDATSTLPVTPKTAIPSVATGGCVRGRNRRPRLPRELHSVMLCVMLEVQS</sequence>
<proteinExistence type="predicted"/>
<accession>A0ABP0WNR6</accession>
<evidence type="ECO:0000313" key="1">
    <source>
        <dbReference type="EMBL" id="CAK9268479.1"/>
    </source>
</evidence>
<keyword evidence="2" id="KW-1185">Reference proteome</keyword>
<gene>
    <name evidence="1" type="ORF">CSSPJE1EN1_LOCUS13957</name>
</gene>
<evidence type="ECO:0000313" key="2">
    <source>
        <dbReference type="Proteomes" id="UP001497444"/>
    </source>
</evidence>
<reference evidence="1 2" key="1">
    <citation type="submission" date="2024-02" db="EMBL/GenBank/DDBJ databases">
        <authorList>
            <consortium name="ELIXIR-Norway"/>
            <consortium name="Elixir Norway"/>
        </authorList>
    </citation>
    <scope>NUCLEOTIDE SEQUENCE [LARGE SCALE GENOMIC DNA]</scope>
</reference>
<name>A0ABP0WNR6_9BRYO</name>
<protein>
    <submittedName>
        <fullName evidence="1">Uncharacterized protein</fullName>
    </submittedName>
</protein>